<feature type="non-terminal residue" evidence="2">
    <location>
        <position position="1"/>
    </location>
</feature>
<protein>
    <submittedName>
        <fullName evidence="2">SET domain-containing protein</fullName>
    </submittedName>
</protein>
<dbReference type="EMBL" id="GDID01004709">
    <property type="protein sequence ID" value="JAP91897.1"/>
    <property type="molecule type" value="Transcribed_RNA"/>
</dbReference>
<dbReference type="InterPro" id="IPR001214">
    <property type="entry name" value="SET_dom"/>
</dbReference>
<dbReference type="AlphaFoldDB" id="A0A146K5H5"/>
<evidence type="ECO:0000313" key="2">
    <source>
        <dbReference type="EMBL" id="JAP91897.1"/>
    </source>
</evidence>
<evidence type="ECO:0000259" key="1">
    <source>
        <dbReference type="PROSITE" id="PS50280"/>
    </source>
</evidence>
<proteinExistence type="predicted"/>
<dbReference type="SUPFAM" id="SSF82199">
    <property type="entry name" value="SET domain"/>
    <property type="match status" value="1"/>
</dbReference>
<dbReference type="InterPro" id="IPR053185">
    <property type="entry name" value="SET_domain_protein"/>
</dbReference>
<name>A0A146K5H5_9EUKA</name>
<dbReference type="InterPro" id="IPR046341">
    <property type="entry name" value="SET_dom_sf"/>
</dbReference>
<sequence>ENPACKTRLGISINPITGCIEIQNANPAIGVYEQFKEVCNIKQMINQLQMKNNIKLTSISPYIVAKNIYDQGLYNQAEDFIKEHYDKQTYYKEQLQQLLLMIKQRKLEEQSLCYNIDQIKQIASKDNIINVGDYQSCKIQLQENQKYGKYFEVKTDVNIGEILLVEKNFVLTSQLADDFIHSVSIYVDEDELQHKMSQFAGNDPLNNNQFGLTENIVNSKKSSIGCMYSKASRFNHSCDNNACQFFVSNIIVIHAIKQIKAGEQVFINYRDPLDPDFVQQIQHYNFKCNCTFCQPSNQMIKSQFLRIRLSKVMILDEVQDFIMQLMKKPKCSPIYEMFAELIFNLLASKNEFSKDKIDLILKFFDLLGFSEDRPLKQICYLHVAHFPRIAISLILELLANQEMDLLIKWTPLVCKYWKFATCGFGDLCQIETMFTKEEMIKFKKCVADVDRM</sequence>
<reference evidence="2" key="1">
    <citation type="submission" date="2015-07" db="EMBL/GenBank/DDBJ databases">
        <title>Adaptation to a free-living lifestyle via gene acquisitions in the diplomonad Trepomonas sp. PC1.</title>
        <authorList>
            <person name="Xu F."/>
            <person name="Jerlstrom-Hultqvist J."/>
            <person name="Kolisko M."/>
            <person name="Simpson A.G.B."/>
            <person name="Roger A.J."/>
            <person name="Svard S.G."/>
            <person name="Andersson J.O."/>
        </authorList>
    </citation>
    <scope>NUCLEOTIDE SEQUENCE</scope>
    <source>
        <strain evidence="2">PC1</strain>
    </source>
</reference>
<organism evidence="2">
    <name type="scientific">Trepomonas sp. PC1</name>
    <dbReference type="NCBI Taxonomy" id="1076344"/>
    <lineage>
        <taxon>Eukaryota</taxon>
        <taxon>Metamonada</taxon>
        <taxon>Diplomonadida</taxon>
        <taxon>Hexamitidae</taxon>
        <taxon>Hexamitinae</taxon>
        <taxon>Trepomonas</taxon>
    </lineage>
</organism>
<gene>
    <name evidence="2" type="ORF">TPC1_16336</name>
</gene>
<accession>A0A146K5H5</accession>
<dbReference type="PANTHER" id="PTHR47332">
    <property type="entry name" value="SET DOMAIN-CONTAINING PROTEIN 5"/>
    <property type="match status" value="1"/>
</dbReference>
<dbReference type="PANTHER" id="PTHR47332:SF4">
    <property type="entry name" value="SET DOMAIN-CONTAINING PROTEIN 5"/>
    <property type="match status" value="1"/>
</dbReference>
<dbReference type="PROSITE" id="PS50280">
    <property type="entry name" value="SET"/>
    <property type="match status" value="1"/>
</dbReference>
<feature type="domain" description="SET" evidence="1">
    <location>
        <begin position="137"/>
        <end position="270"/>
    </location>
</feature>
<dbReference type="SMART" id="SM00317">
    <property type="entry name" value="SET"/>
    <property type="match status" value="1"/>
</dbReference>
<dbReference type="Pfam" id="PF00856">
    <property type="entry name" value="SET"/>
    <property type="match status" value="1"/>
</dbReference>
<dbReference type="CDD" id="cd20071">
    <property type="entry name" value="SET_SMYD"/>
    <property type="match status" value="1"/>
</dbReference>
<dbReference type="Gene3D" id="2.170.270.10">
    <property type="entry name" value="SET domain"/>
    <property type="match status" value="1"/>
</dbReference>